<dbReference type="InterPro" id="IPR051162">
    <property type="entry name" value="T4SS_component"/>
</dbReference>
<dbReference type="RefSeq" id="WP_082437524.1">
    <property type="nucleotide sequence ID" value="NZ_JAMXAX010000022.1"/>
</dbReference>
<protein>
    <submittedName>
        <fullName evidence="3">Type IV secretory system conjugative DNA transfer family protein</fullName>
    </submittedName>
</protein>
<gene>
    <name evidence="3" type="ORF">ACFOW3_28225</name>
</gene>
<dbReference type="Proteomes" id="UP001595693">
    <property type="component" value="Unassembled WGS sequence"/>
</dbReference>
<keyword evidence="4" id="KW-1185">Reference proteome</keyword>
<evidence type="ECO:0000313" key="3">
    <source>
        <dbReference type="EMBL" id="MFC3938512.1"/>
    </source>
</evidence>
<dbReference type="SUPFAM" id="SSF52540">
    <property type="entry name" value="P-loop containing nucleoside triphosphate hydrolases"/>
    <property type="match status" value="1"/>
</dbReference>
<dbReference type="EMBL" id="JBHSAJ010000182">
    <property type="protein sequence ID" value="MFC3938512.1"/>
    <property type="molecule type" value="Genomic_DNA"/>
</dbReference>
<evidence type="ECO:0000259" key="2">
    <source>
        <dbReference type="Pfam" id="PF12696"/>
    </source>
</evidence>
<proteinExistence type="predicted"/>
<dbReference type="PANTHER" id="PTHR30121:SF6">
    <property type="entry name" value="SLR6007 PROTEIN"/>
    <property type="match status" value="1"/>
</dbReference>
<feature type="compositionally biased region" description="Low complexity" evidence="1">
    <location>
        <begin position="505"/>
        <end position="515"/>
    </location>
</feature>
<feature type="compositionally biased region" description="Polar residues" evidence="1">
    <location>
        <begin position="605"/>
        <end position="619"/>
    </location>
</feature>
<comment type="caution">
    <text evidence="3">The sequence shown here is derived from an EMBL/GenBank/DDBJ whole genome shotgun (WGS) entry which is preliminary data.</text>
</comment>
<accession>A0ABV8DJT7</accession>
<feature type="domain" description="TraD/TraG TraM recognition site" evidence="2">
    <location>
        <begin position="420"/>
        <end position="523"/>
    </location>
</feature>
<feature type="region of interest" description="Disordered" evidence="1">
    <location>
        <begin position="505"/>
        <end position="545"/>
    </location>
</feature>
<name>A0ABV8DJT7_9BURK</name>
<dbReference type="InterPro" id="IPR032689">
    <property type="entry name" value="TraG-D_C"/>
</dbReference>
<dbReference type="PANTHER" id="PTHR30121">
    <property type="entry name" value="UNCHARACTERIZED PROTEIN YJGR-RELATED"/>
    <property type="match status" value="1"/>
</dbReference>
<reference evidence="4" key="1">
    <citation type="journal article" date="2019" name="Int. J. Syst. Evol. Microbiol.">
        <title>The Global Catalogue of Microorganisms (GCM) 10K type strain sequencing project: providing services to taxonomists for standard genome sequencing and annotation.</title>
        <authorList>
            <consortium name="The Broad Institute Genomics Platform"/>
            <consortium name="The Broad Institute Genome Sequencing Center for Infectious Disease"/>
            <person name="Wu L."/>
            <person name="Ma J."/>
        </authorList>
    </citation>
    <scope>NUCLEOTIDE SEQUENCE [LARGE SCALE GENOMIC DNA]</scope>
    <source>
        <strain evidence="4">CCUG 2113</strain>
    </source>
</reference>
<dbReference type="Gene3D" id="3.40.50.300">
    <property type="entry name" value="P-loop containing nucleotide triphosphate hydrolases"/>
    <property type="match status" value="2"/>
</dbReference>
<sequence>MSKPKRTLRELLPVIEFGGREDLLTAGSIAAGLTLANPGIASLASSFVSSLSASAPIASAISAGVIGASAMGLSAAGAWRLGRTMREVALSPRRAHESKVNILSDVDLPSPARWNDWDGMMLGYDVVTGRPVTVDWEHWMRHALIAGQSGVGKTVLAEWVTLQQIARGGGVVFVDGKIDSDNLQKIYAMACWAGRAADLRVIHAGDPNLSNTYNPVLFGDPDEIASRVLSLIPASEGSPGTDYYRQAANQAIATLVNAFNDIPANQHIAGMRGIGYNFLDLAIALQSPAAMMHLERQVNLDSEGGRMFKLWLDQFKVASREAGGNPTLDMKKMRDLFGGIGGRLYGFGTGSFGQFTNTYSPECNLFEDIMANRIIYVALPTMGKAEAASNFGKMFTGDYRTAISWIQQLPKHMRPWPPTLGLFDEAGSYATQSWARMFEQGRSAHQALVPAIQTIANLDSVSPEFRSMVVGNTWTKIFFKLGEEETVAAGSAMFGEEEAMAYSVSSSRSSATGASEGQLSTANRTRSDGMGITKRSERVPRVHPTTFQKLGKGEALVLYGNSQIYHIKIPKFDFTADFYKSIGQYAVNRLATPTVKGLDFYKNPQRWTSSESQGGTSSRGAGRGLSPL</sequence>
<feature type="region of interest" description="Disordered" evidence="1">
    <location>
        <begin position="605"/>
        <end position="628"/>
    </location>
</feature>
<evidence type="ECO:0000313" key="4">
    <source>
        <dbReference type="Proteomes" id="UP001595693"/>
    </source>
</evidence>
<dbReference type="Pfam" id="PF12696">
    <property type="entry name" value="TraG-D_C"/>
    <property type="match status" value="1"/>
</dbReference>
<organism evidence="3 4">
    <name type="scientific">Acidovorax facilis</name>
    <dbReference type="NCBI Taxonomy" id="12917"/>
    <lineage>
        <taxon>Bacteria</taxon>
        <taxon>Pseudomonadati</taxon>
        <taxon>Pseudomonadota</taxon>
        <taxon>Betaproteobacteria</taxon>
        <taxon>Burkholderiales</taxon>
        <taxon>Comamonadaceae</taxon>
        <taxon>Acidovorax</taxon>
    </lineage>
</organism>
<dbReference type="InterPro" id="IPR027417">
    <property type="entry name" value="P-loop_NTPase"/>
</dbReference>
<evidence type="ECO:0000256" key="1">
    <source>
        <dbReference type="SAM" id="MobiDB-lite"/>
    </source>
</evidence>